<keyword evidence="3" id="KW-1185">Reference proteome</keyword>
<protein>
    <submittedName>
        <fullName evidence="2">Uncharacterized protein</fullName>
    </submittedName>
</protein>
<keyword evidence="1" id="KW-0472">Membrane</keyword>
<reference evidence="2 3" key="1">
    <citation type="submission" date="2024-06" db="EMBL/GenBank/DDBJ databases">
        <title>Sorghum-associated microbial communities from plants grown in Nebraska, USA.</title>
        <authorList>
            <person name="Schachtman D."/>
        </authorList>
    </citation>
    <scope>NUCLEOTIDE SEQUENCE [LARGE SCALE GENOMIC DNA]</scope>
    <source>
        <strain evidence="2 3">736</strain>
    </source>
</reference>
<organism evidence="2 3">
    <name type="scientific">Lysinibacillus parviboronicapiens</name>
    <dbReference type="NCBI Taxonomy" id="436516"/>
    <lineage>
        <taxon>Bacteria</taxon>
        <taxon>Bacillati</taxon>
        <taxon>Bacillota</taxon>
        <taxon>Bacilli</taxon>
        <taxon>Bacillales</taxon>
        <taxon>Bacillaceae</taxon>
        <taxon>Lysinibacillus</taxon>
    </lineage>
</organism>
<dbReference type="EMBL" id="JBEPSB010000013">
    <property type="protein sequence ID" value="MET4561638.1"/>
    <property type="molecule type" value="Genomic_DNA"/>
</dbReference>
<dbReference type="RefSeq" id="WP_354472124.1">
    <property type="nucleotide sequence ID" value="NZ_JBEPSB010000013.1"/>
</dbReference>
<comment type="caution">
    <text evidence="2">The sequence shown here is derived from an EMBL/GenBank/DDBJ whole genome shotgun (WGS) entry which is preliminary data.</text>
</comment>
<sequence length="229" mass="26400">MLKFKRDEGVNMFRKTLISLCLIVILFVFIKPLNSTMVSVFNIANAPAVVTKGHYGTSLIVEISFSDESLLEWLKTIKEPYPLLLLDAAWIERSPEHMKIIEERKLPTGLLGPEDSVDEPIDFALVQKDINIYEKHLKTAPLWFATRNHQYSQDLQKTLFQQQVNILSPSLIWQGENTPKLQKGDFLFIPLHQNSNISFKEFNTLLQQNKFMSIEENIFGYSVQSKKSP</sequence>
<evidence type="ECO:0000313" key="2">
    <source>
        <dbReference type="EMBL" id="MET4561638.1"/>
    </source>
</evidence>
<accession>A0ABV2PL19</accession>
<dbReference type="Proteomes" id="UP001549363">
    <property type="component" value="Unassembled WGS sequence"/>
</dbReference>
<keyword evidence="1" id="KW-0812">Transmembrane</keyword>
<gene>
    <name evidence="2" type="ORF">ABIA69_002808</name>
</gene>
<feature type="transmembrane region" description="Helical" evidence="1">
    <location>
        <begin position="12"/>
        <end position="30"/>
    </location>
</feature>
<name>A0ABV2PL19_9BACI</name>
<evidence type="ECO:0000256" key="1">
    <source>
        <dbReference type="SAM" id="Phobius"/>
    </source>
</evidence>
<keyword evidence="1" id="KW-1133">Transmembrane helix</keyword>
<evidence type="ECO:0000313" key="3">
    <source>
        <dbReference type="Proteomes" id="UP001549363"/>
    </source>
</evidence>
<proteinExistence type="predicted"/>